<evidence type="ECO:0000313" key="3">
    <source>
        <dbReference type="Proteomes" id="UP000199518"/>
    </source>
</evidence>
<dbReference type="STRING" id="1576369.SAMN05421753_103138"/>
<feature type="domain" description="Transglutaminase-like" evidence="1">
    <location>
        <begin position="174"/>
        <end position="239"/>
    </location>
</feature>
<dbReference type="InterPro" id="IPR013589">
    <property type="entry name" value="Bac_transglu_N"/>
</dbReference>
<dbReference type="Pfam" id="PF01841">
    <property type="entry name" value="Transglut_core"/>
    <property type="match status" value="1"/>
</dbReference>
<keyword evidence="3" id="KW-1185">Reference proteome</keyword>
<dbReference type="InterPro" id="IPR002931">
    <property type="entry name" value="Transglutaminase-like"/>
</dbReference>
<dbReference type="GO" id="GO:0006508">
    <property type="term" value="P:proteolysis"/>
    <property type="evidence" value="ECO:0007669"/>
    <property type="project" value="UniProtKB-KW"/>
</dbReference>
<dbReference type="EMBL" id="FOQD01000003">
    <property type="protein sequence ID" value="SFH83116.1"/>
    <property type="molecule type" value="Genomic_DNA"/>
</dbReference>
<reference evidence="3" key="1">
    <citation type="submission" date="2016-10" db="EMBL/GenBank/DDBJ databases">
        <authorList>
            <person name="Varghese N."/>
            <person name="Submissions S."/>
        </authorList>
    </citation>
    <scope>NUCLEOTIDE SEQUENCE [LARGE SCALE GENOMIC DNA]</scope>
    <source>
        <strain evidence="3">DSM 26348</strain>
    </source>
</reference>
<keyword evidence="2" id="KW-0645">Protease</keyword>
<dbReference type="Gene3D" id="3.10.620.30">
    <property type="match status" value="1"/>
</dbReference>
<dbReference type="OrthoDB" id="9787782at2"/>
<dbReference type="Pfam" id="PF08379">
    <property type="entry name" value="Bact_transglu_N"/>
    <property type="match status" value="1"/>
</dbReference>
<evidence type="ECO:0000259" key="1">
    <source>
        <dbReference type="SMART" id="SM00460"/>
    </source>
</evidence>
<dbReference type="SMART" id="SM00460">
    <property type="entry name" value="TGc"/>
    <property type="match status" value="1"/>
</dbReference>
<dbReference type="SUPFAM" id="SSF54001">
    <property type="entry name" value="Cysteine proteinases"/>
    <property type="match status" value="1"/>
</dbReference>
<organism evidence="2 3">
    <name type="scientific">Planctomicrobium piriforme</name>
    <dbReference type="NCBI Taxonomy" id="1576369"/>
    <lineage>
        <taxon>Bacteria</taxon>
        <taxon>Pseudomonadati</taxon>
        <taxon>Planctomycetota</taxon>
        <taxon>Planctomycetia</taxon>
        <taxon>Planctomycetales</taxon>
        <taxon>Planctomycetaceae</taxon>
        <taxon>Planctomicrobium</taxon>
    </lineage>
</organism>
<dbReference type="PANTHER" id="PTHR33490:SF1">
    <property type="entry name" value="SLL1233 PROTEIN"/>
    <property type="match status" value="1"/>
</dbReference>
<dbReference type="PANTHER" id="PTHR33490">
    <property type="entry name" value="BLR5614 PROTEIN-RELATED"/>
    <property type="match status" value="1"/>
</dbReference>
<name>A0A1I3D8Y2_9PLAN</name>
<protein>
    <submittedName>
        <fullName evidence="2">Transglutaminase-like enzyme, putative cysteine protease</fullName>
    </submittedName>
</protein>
<gene>
    <name evidence="2" type="ORF">SAMN05421753_103138</name>
</gene>
<dbReference type="GO" id="GO:0008233">
    <property type="term" value="F:peptidase activity"/>
    <property type="evidence" value="ECO:0007669"/>
    <property type="project" value="UniProtKB-KW"/>
</dbReference>
<dbReference type="InterPro" id="IPR038765">
    <property type="entry name" value="Papain-like_cys_pep_sf"/>
</dbReference>
<dbReference type="AlphaFoldDB" id="A0A1I3D8Y2"/>
<proteinExistence type="predicted"/>
<evidence type="ECO:0000313" key="2">
    <source>
        <dbReference type="EMBL" id="SFH83116.1"/>
    </source>
</evidence>
<sequence>MGRLRIQHESIYRYARNVSFGRHRLVLRPREGHDLYVESFALEIRPAHRLVWARDVFGNSVGIVDFTEDANELTVSTDLVVVRRPKFPTEIPHEPWQVSYPVAYDPLETTIAAAYQSLSYPDDLETLREWLKASSGEINPYDAERTVFALGARIYKEIRYQRRMEKGVQTPAQTIQLGSGSCRDMATLLMEAARSMGIAARFASGYLDCMASEAGRASMHAWTEIYLPTLGWRGFDPTIGEPTSLKHVVVGVSNHPRGVMPISGMFSGTAGDYLQMTATVRIEKLVPERATA</sequence>
<keyword evidence="2" id="KW-0378">Hydrolase</keyword>
<dbReference type="Proteomes" id="UP000199518">
    <property type="component" value="Unassembled WGS sequence"/>
</dbReference>
<accession>A0A1I3D8Y2</accession>
<dbReference type="RefSeq" id="WP_092048159.1">
    <property type="nucleotide sequence ID" value="NZ_FOQD01000003.1"/>
</dbReference>